<evidence type="ECO:0000313" key="2">
    <source>
        <dbReference type="EMBL" id="PUU72166.1"/>
    </source>
</evidence>
<proteinExistence type="predicted"/>
<evidence type="ECO:0000256" key="1">
    <source>
        <dbReference type="SAM" id="MobiDB-lite"/>
    </source>
</evidence>
<reference evidence="2 3" key="1">
    <citation type="submission" date="2017-04" db="EMBL/GenBank/DDBJ databases">
        <title>Draft genome sequence of Tuber borchii Vittad., a whitish edible truffle.</title>
        <authorList>
            <consortium name="DOE Joint Genome Institute"/>
            <person name="Murat C."/>
            <person name="Kuo A."/>
            <person name="Barry K.W."/>
            <person name="Clum A."/>
            <person name="Dockter R.B."/>
            <person name="Fauchery L."/>
            <person name="Iotti M."/>
            <person name="Kohler A."/>
            <person name="Labutti K."/>
            <person name="Lindquist E.A."/>
            <person name="Lipzen A."/>
            <person name="Ohm R.A."/>
            <person name="Wang M."/>
            <person name="Grigoriev I.V."/>
            <person name="Zambonelli A."/>
            <person name="Martin F.M."/>
        </authorList>
    </citation>
    <scope>NUCLEOTIDE SEQUENCE [LARGE SCALE GENOMIC DNA]</scope>
    <source>
        <strain evidence="2 3">Tbo3840</strain>
    </source>
</reference>
<organism evidence="2 3">
    <name type="scientific">Tuber borchii</name>
    <name type="common">White truffle</name>
    <dbReference type="NCBI Taxonomy" id="42251"/>
    <lineage>
        <taxon>Eukaryota</taxon>
        <taxon>Fungi</taxon>
        <taxon>Dikarya</taxon>
        <taxon>Ascomycota</taxon>
        <taxon>Pezizomycotina</taxon>
        <taxon>Pezizomycetes</taxon>
        <taxon>Pezizales</taxon>
        <taxon>Tuberaceae</taxon>
        <taxon>Tuber</taxon>
    </lineage>
</organism>
<comment type="caution">
    <text evidence="2">The sequence shown here is derived from an EMBL/GenBank/DDBJ whole genome shotgun (WGS) entry which is preliminary data.</text>
</comment>
<feature type="compositionally biased region" description="Low complexity" evidence="1">
    <location>
        <begin position="37"/>
        <end position="55"/>
    </location>
</feature>
<feature type="compositionally biased region" description="Polar residues" evidence="1">
    <location>
        <begin position="114"/>
        <end position="129"/>
    </location>
</feature>
<keyword evidence="3" id="KW-1185">Reference proteome</keyword>
<dbReference type="AlphaFoldDB" id="A0A2T6Z9Q0"/>
<dbReference type="Proteomes" id="UP000244722">
    <property type="component" value="Unassembled WGS sequence"/>
</dbReference>
<gene>
    <name evidence="2" type="ORF">B9Z19DRAFT_1069973</name>
</gene>
<sequence length="186" mass="20871">MSRQPQANSRSQPTPRVGNLSGRRREAVSDGVRSARSRSGTQQNQSSNSPSTLPNGQSSHLHHAPPNATGALERPAKRARRRTIQSTTYADIETEHDAQAPTETVRLSDESSDEYQNSRGSDQTESDTEQMQKTMIFQKLLEQGCVIGHKQRTDKQTIAYRLCEFRPPPDHRRQHSLGGRQQLEDV</sequence>
<feature type="compositionally biased region" description="Polar residues" evidence="1">
    <location>
        <begin position="1"/>
        <end position="14"/>
    </location>
</feature>
<evidence type="ECO:0000313" key="3">
    <source>
        <dbReference type="Proteomes" id="UP000244722"/>
    </source>
</evidence>
<name>A0A2T6Z9Q0_TUBBO</name>
<feature type="region of interest" description="Disordered" evidence="1">
    <location>
        <begin position="1"/>
        <end position="129"/>
    </location>
</feature>
<feature type="region of interest" description="Disordered" evidence="1">
    <location>
        <begin position="166"/>
        <end position="186"/>
    </location>
</feature>
<accession>A0A2T6Z9Q0</accession>
<dbReference type="EMBL" id="NESQ01000700">
    <property type="protein sequence ID" value="PUU72166.1"/>
    <property type="molecule type" value="Genomic_DNA"/>
</dbReference>
<protein>
    <submittedName>
        <fullName evidence="2">Uncharacterized protein</fullName>
    </submittedName>
</protein>